<accession>A0A0E9U2X0</accession>
<sequence>MRTIKLTASDQQFKV</sequence>
<organism evidence="1">
    <name type="scientific">Anguilla anguilla</name>
    <name type="common">European freshwater eel</name>
    <name type="synonym">Muraena anguilla</name>
    <dbReference type="NCBI Taxonomy" id="7936"/>
    <lineage>
        <taxon>Eukaryota</taxon>
        <taxon>Metazoa</taxon>
        <taxon>Chordata</taxon>
        <taxon>Craniata</taxon>
        <taxon>Vertebrata</taxon>
        <taxon>Euteleostomi</taxon>
        <taxon>Actinopterygii</taxon>
        <taxon>Neopterygii</taxon>
        <taxon>Teleostei</taxon>
        <taxon>Anguilliformes</taxon>
        <taxon>Anguillidae</taxon>
        <taxon>Anguilla</taxon>
    </lineage>
</organism>
<reference evidence="1" key="1">
    <citation type="submission" date="2014-11" db="EMBL/GenBank/DDBJ databases">
        <authorList>
            <person name="Amaro Gonzalez C."/>
        </authorList>
    </citation>
    <scope>NUCLEOTIDE SEQUENCE</scope>
</reference>
<reference evidence="1" key="2">
    <citation type="journal article" date="2015" name="Fish Shellfish Immunol.">
        <title>Early steps in the European eel (Anguilla anguilla)-Vibrio vulnificus interaction in the gills: Role of the RtxA13 toxin.</title>
        <authorList>
            <person name="Callol A."/>
            <person name="Pajuelo D."/>
            <person name="Ebbesson L."/>
            <person name="Teles M."/>
            <person name="MacKenzie S."/>
            <person name="Amaro C."/>
        </authorList>
    </citation>
    <scope>NUCLEOTIDE SEQUENCE</scope>
</reference>
<protein>
    <submittedName>
        <fullName evidence="1">Uncharacterized protein</fullName>
    </submittedName>
</protein>
<proteinExistence type="predicted"/>
<dbReference type="EMBL" id="GBXM01049289">
    <property type="protein sequence ID" value="JAH59288.1"/>
    <property type="molecule type" value="Transcribed_RNA"/>
</dbReference>
<evidence type="ECO:0000313" key="1">
    <source>
        <dbReference type="EMBL" id="JAH59288.1"/>
    </source>
</evidence>
<name>A0A0E9U2X0_ANGAN</name>